<dbReference type="EMBL" id="CP036298">
    <property type="protein sequence ID" value="QDV23829.1"/>
    <property type="molecule type" value="Genomic_DNA"/>
</dbReference>
<dbReference type="KEGG" id="ahel:Q31a_21340"/>
<feature type="compositionally biased region" description="Polar residues" evidence="1">
    <location>
        <begin position="164"/>
        <end position="173"/>
    </location>
</feature>
<dbReference type="AlphaFoldDB" id="A0A518G5I7"/>
<proteinExistence type="predicted"/>
<evidence type="ECO:0000313" key="2">
    <source>
        <dbReference type="EMBL" id="QDV23829.1"/>
    </source>
</evidence>
<evidence type="ECO:0000313" key="3">
    <source>
        <dbReference type="Proteomes" id="UP000318017"/>
    </source>
</evidence>
<dbReference type="Gene3D" id="1.25.40.10">
    <property type="entry name" value="Tetratricopeptide repeat domain"/>
    <property type="match status" value="1"/>
</dbReference>
<dbReference type="Proteomes" id="UP000318017">
    <property type="component" value="Chromosome"/>
</dbReference>
<dbReference type="OrthoDB" id="213702at2"/>
<accession>A0A518G5I7</accession>
<name>A0A518G5I7_9BACT</name>
<sequence length="469" mass="51855">MQFILWHSRKFLLAAFLLVGCLDSQGICQTAESLPQSEGPNAKSLLATLTTVLPLLEKKDFQTAVNHFALPPHLRPEDLDGLIERNELSAAGIEILREHATFGSAVEVFGEARGTAFAEKMGVAVADCYGFNHETEGGTGEVMAVWDGKRFKIVRLDDVGKMQVPQSDGTTPSIPSPKMAAEPQPSVEELSQQLPAYAAAVEAAPEDVSARANYATLLFKIGNTPAAWTELMTAYQQQPDHPGIRRGLEHVWNDFRRKAVFTVGMPPEGIEGLLGAPTQTREFDWGVRWVYGFLCIDFHDNKLHETIDLRGATEALFRPTETVSVTLDGRTWLCMDRSKDAHHTTALLFNPGENMANWREQFEVQRILDGTQLGSPPEVAERMIQQVKQAVSTAECKILTTEAESVMIAVKLPDGSPDNTQHQLIRLMWGPNDVHRIAYSIKTKELSEAMQKQWFGILSAAKLTPVNAP</sequence>
<gene>
    <name evidence="2" type="ORF">Q31a_21340</name>
</gene>
<reference evidence="2 3" key="1">
    <citation type="submission" date="2019-02" db="EMBL/GenBank/DDBJ databases">
        <title>Deep-cultivation of Planctomycetes and their phenomic and genomic characterization uncovers novel biology.</title>
        <authorList>
            <person name="Wiegand S."/>
            <person name="Jogler M."/>
            <person name="Boedeker C."/>
            <person name="Pinto D."/>
            <person name="Vollmers J."/>
            <person name="Rivas-Marin E."/>
            <person name="Kohn T."/>
            <person name="Peeters S.H."/>
            <person name="Heuer A."/>
            <person name="Rast P."/>
            <person name="Oberbeckmann S."/>
            <person name="Bunk B."/>
            <person name="Jeske O."/>
            <person name="Meyerdierks A."/>
            <person name="Storesund J.E."/>
            <person name="Kallscheuer N."/>
            <person name="Luecker S."/>
            <person name="Lage O.M."/>
            <person name="Pohl T."/>
            <person name="Merkel B.J."/>
            <person name="Hornburger P."/>
            <person name="Mueller R.-W."/>
            <person name="Bruemmer F."/>
            <person name="Labrenz M."/>
            <person name="Spormann A.M."/>
            <person name="Op den Camp H."/>
            <person name="Overmann J."/>
            <person name="Amann R."/>
            <person name="Jetten M.S.M."/>
            <person name="Mascher T."/>
            <person name="Medema M.H."/>
            <person name="Devos D.P."/>
            <person name="Kaster A.-K."/>
            <person name="Ovreas L."/>
            <person name="Rohde M."/>
            <person name="Galperin M.Y."/>
            <person name="Jogler C."/>
        </authorList>
    </citation>
    <scope>NUCLEOTIDE SEQUENCE [LARGE SCALE GENOMIC DNA]</scope>
    <source>
        <strain evidence="2 3">Q31a</strain>
    </source>
</reference>
<evidence type="ECO:0000256" key="1">
    <source>
        <dbReference type="SAM" id="MobiDB-lite"/>
    </source>
</evidence>
<dbReference type="SUPFAM" id="SSF48452">
    <property type="entry name" value="TPR-like"/>
    <property type="match status" value="1"/>
</dbReference>
<dbReference type="RefSeq" id="WP_145077039.1">
    <property type="nucleotide sequence ID" value="NZ_CP036298.1"/>
</dbReference>
<dbReference type="InterPro" id="IPR011990">
    <property type="entry name" value="TPR-like_helical_dom_sf"/>
</dbReference>
<organism evidence="2 3">
    <name type="scientific">Aureliella helgolandensis</name>
    <dbReference type="NCBI Taxonomy" id="2527968"/>
    <lineage>
        <taxon>Bacteria</taxon>
        <taxon>Pseudomonadati</taxon>
        <taxon>Planctomycetota</taxon>
        <taxon>Planctomycetia</taxon>
        <taxon>Pirellulales</taxon>
        <taxon>Pirellulaceae</taxon>
        <taxon>Aureliella</taxon>
    </lineage>
</organism>
<protein>
    <submittedName>
        <fullName evidence="2">Uncharacterized protein</fullName>
    </submittedName>
</protein>
<feature type="region of interest" description="Disordered" evidence="1">
    <location>
        <begin position="162"/>
        <end position="181"/>
    </location>
</feature>
<keyword evidence="3" id="KW-1185">Reference proteome</keyword>